<dbReference type="AlphaFoldDB" id="A0AAD9X9V4"/>
<evidence type="ECO:0000313" key="1">
    <source>
        <dbReference type="EMBL" id="KAK2655417.1"/>
    </source>
</evidence>
<dbReference type="EMBL" id="JANJYI010000003">
    <property type="protein sequence ID" value="KAK2655417.1"/>
    <property type="molecule type" value="Genomic_DNA"/>
</dbReference>
<protein>
    <submittedName>
        <fullName evidence="1">Uncharacterized protein</fullName>
    </submittedName>
</protein>
<comment type="caution">
    <text evidence="1">The sequence shown here is derived from an EMBL/GenBank/DDBJ whole genome shotgun (WGS) entry which is preliminary data.</text>
</comment>
<organism evidence="1 2">
    <name type="scientific">Dipteronia dyeriana</name>
    <dbReference type="NCBI Taxonomy" id="168575"/>
    <lineage>
        <taxon>Eukaryota</taxon>
        <taxon>Viridiplantae</taxon>
        <taxon>Streptophyta</taxon>
        <taxon>Embryophyta</taxon>
        <taxon>Tracheophyta</taxon>
        <taxon>Spermatophyta</taxon>
        <taxon>Magnoliopsida</taxon>
        <taxon>eudicotyledons</taxon>
        <taxon>Gunneridae</taxon>
        <taxon>Pentapetalae</taxon>
        <taxon>rosids</taxon>
        <taxon>malvids</taxon>
        <taxon>Sapindales</taxon>
        <taxon>Sapindaceae</taxon>
        <taxon>Hippocastanoideae</taxon>
        <taxon>Acereae</taxon>
        <taxon>Dipteronia</taxon>
    </lineage>
</organism>
<reference evidence="1" key="1">
    <citation type="journal article" date="2023" name="Plant J.">
        <title>Genome sequences and population genomics provide insights into the demographic history, inbreeding, and mutation load of two 'living fossil' tree species of Dipteronia.</title>
        <authorList>
            <person name="Feng Y."/>
            <person name="Comes H.P."/>
            <person name="Chen J."/>
            <person name="Zhu S."/>
            <person name="Lu R."/>
            <person name="Zhang X."/>
            <person name="Li P."/>
            <person name="Qiu J."/>
            <person name="Olsen K.M."/>
            <person name="Qiu Y."/>
        </authorList>
    </citation>
    <scope>NUCLEOTIDE SEQUENCE</scope>
    <source>
        <strain evidence="1">KIB01</strain>
    </source>
</reference>
<proteinExistence type="predicted"/>
<sequence>MTNTIEFKHVSVAVIRDLFASKYRDPRHITCPKDIVSKMREQHGIHLSYNKAYRSNEHALNQLFGGPWESFQRLSSYFYVLEQANPGIVTKIKTNS</sequence>
<evidence type="ECO:0000313" key="2">
    <source>
        <dbReference type="Proteomes" id="UP001280121"/>
    </source>
</evidence>
<accession>A0AAD9X9V4</accession>
<gene>
    <name evidence="1" type="ORF">Ddye_008469</name>
</gene>
<dbReference type="Proteomes" id="UP001280121">
    <property type="component" value="Unassembled WGS sequence"/>
</dbReference>
<name>A0AAD9X9V4_9ROSI</name>
<keyword evidence="2" id="KW-1185">Reference proteome</keyword>